<evidence type="ECO:0000313" key="6">
    <source>
        <dbReference type="EMBL" id="MBP0460248.1"/>
    </source>
</evidence>
<dbReference type="GO" id="GO:0032993">
    <property type="term" value="C:protein-DNA complex"/>
    <property type="evidence" value="ECO:0007669"/>
    <property type="project" value="TreeGrafter"/>
</dbReference>
<sequence length="297" mass="32918">MELRQLRYFVAVATELNFRRAAERLHIAQPALSQQISKFEKELRTPLFRRTTRSVELTEAGRVLLLQGRRVLAESDHALSAVRHAAHGDIGLLRIGFVSSAALSIVPRSVLAMQRSWPGLHLELAEATTDAQLESIGEGRLDVGIAREMDMATGLVVRRIHRERLIVAVHESHRLAARDSVELAELAGERFLTFPRHQVSRLYDHIAALCHRAGVRLEAAQEAVQFPTLLGLVAANTGITIVPDCLRVLRLPALRYVPLTDPPAYSTVSAVCRADRQDAPSVRNFLATVTGLRFDDA</sequence>
<dbReference type="EMBL" id="JAGIQL010000105">
    <property type="protein sequence ID" value="MBP0460248.1"/>
    <property type="molecule type" value="Genomic_DNA"/>
</dbReference>
<dbReference type="SUPFAM" id="SSF53850">
    <property type="entry name" value="Periplasmic binding protein-like II"/>
    <property type="match status" value="1"/>
</dbReference>
<dbReference type="Pfam" id="PF00126">
    <property type="entry name" value="HTH_1"/>
    <property type="match status" value="1"/>
</dbReference>
<dbReference type="PRINTS" id="PR00039">
    <property type="entry name" value="HTHLYSR"/>
</dbReference>
<dbReference type="GO" id="GO:0003677">
    <property type="term" value="F:DNA binding"/>
    <property type="evidence" value="ECO:0007669"/>
    <property type="project" value="UniProtKB-KW"/>
</dbReference>
<dbReference type="InterPro" id="IPR036388">
    <property type="entry name" value="WH-like_DNA-bd_sf"/>
</dbReference>
<proteinExistence type="inferred from homology"/>
<dbReference type="CDD" id="cd08414">
    <property type="entry name" value="PBP2_LTTR_aromatics_like"/>
    <property type="match status" value="1"/>
</dbReference>
<keyword evidence="3" id="KW-0238">DNA-binding</keyword>
<evidence type="ECO:0000256" key="4">
    <source>
        <dbReference type="ARBA" id="ARBA00023163"/>
    </source>
</evidence>
<dbReference type="InterPro" id="IPR000847">
    <property type="entry name" value="LysR_HTH_N"/>
</dbReference>
<comment type="caution">
    <text evidence="6">The sequence shown here is derived from an EMBL/GenBank/DDBJ whole genome shotgun (WGS) entry which is preliminary data.</text>
</comment>
<dbReference type="GO" id="GO:0003700">
    <property type="term" value="F:DNA-binding transcription factor activity"/>
    <property type="evidence" value="ECO:0007669"/>
    <property type="project" value="InterPro"/>
</dbReference>
<dbReference type="Gene3D" id="1.10.10.10">
    <property type="entry name" value="Winged helix-like DNA-binding domain superfamily/Winged helix DNA-binding domain"/>
    <property type="match status" value="1"/>
</dbReference>
<feature type="domain" description="HTH lysR-type" evidence="5">
    <location>
        <begin position="1"/>
        <end position="58"/>
    </location>
</feature>
<dbReference type="PANTHER" id="PTHR30346:SF17">
    <property type="entry name" value="LYSR FAMILY TRANSCRIPTIONAL REGULATOR"/>
    <property type="match status" value="1"/>
</dbReference>
<protein>
    <submittedName>
        <fullName evidence="6">LysR family transcriptional regulator</fullName>
    </submittedName>
</protein>
<reference evidence="6" key="1">
    <citation type="submission" date="2021-03" db="EMBL/GenBank/DDBJ databases">
        <title>Whole genome sequence of Streptomyces bomunensis MMS17-BM035.</title>
        <authorList>
            <person name="Lee J.H."/>
        </authorList>
    </citation>
    <scope>NUCLEOTIDE SEQUENCE</scope>
    <source>
        <strain evidence="6">MMS17-BM035</strain>
    </source>
</reference>
<organism evidence="6 7">
    <name type="scientific">Streptomyces montanisoli</name>
    <dbReference type="NCBI Taxonomy" id="2798581"/>
    <lineage>
        <taxon>Bacteria</taxon>
        <taxon>Bacillati</taxon>
        <taxon>Actinomycetota</taxon>
        <taxon>Actinomycetes</taxon>
        <taxon>Kitasatosporales</taxon>
        <taxon>Streptomycetaceae</taxon>
        <taxon>Streptomyces</taxon>
    </lineage>
</organism>
<evidence type="ECO:0000256" key="2">
    <source>
        <dbReference type="ARBA" id="ARBA00023015"/>
    </source>
</evidence>
<evidence type="ECO:0000313" key="7">
    <source>
        <dbReference type="Proteomes" id="UP000670475"/>
    </source>
</evidence>
<dbReference type="SUPFAM" id="SSF46785">
    <property type="entry name" value="Winged helix' DNA-binding domain"/>
    <property type="match status" value="1"/>
</dbReference>
<dbReference type="Gene3D" id="3.40.190.10">
    <property type="entry name" value="Periplasmic binding protein-like II"/>
    <property type="match status" value="2"/>
</dbReference>
<name>A0A940MKM9_9ACTN</name>
<keyword evidence="7" id="KW-1185">Reference proteome</keyword>
<dbReference type="FunFam" id="1.10.10.10:FF:000001">
    <property type="entry name" value="LysR family transcriptional regulator"/>
    <property type="match status" value="1"/>
</dbReference>
<dbReference type="Proteomes" id="UP000670475">
    <property type="component" value="Unassembled WGS sequence"/>
</dbReference>
<dbReference type="PROSITE" id="PS50931">
    <property type="entry name" value="HTH_LYSR"/>
    <property type="match status" value="1"/>
</dbReference>
<dbReference type="AlphaFoldDB" id="A0A940MKM9"/>
<dbReference type="InterPro" id="IPR036390">
    <property type="entry name" value="WH_DNA-bd_sf"/>
</dbReference>
<dbReference type="Pfam" id="PF03466">
    <property type="entry name" value="LysR_substrate"/>
    <property type="match status" value="1"/>
</dbReference>
<comment type="similarity">
    <text evidence="1">Belongs to the LysR transcriptional regulatory family.</text>
</comment>
<evidence type="ECO:0000256" key="1">
    <source>
        <dbReference type="ARBA" id="ARBA00009437"/>
    </source>
</evidence>
<accession>A0A940MKM9</accession>
<dbReference type="PANTHER" id="PTHR30346">
    <property type="entry name" value="TRANSCRIPTIONAL DUAL REGULATOR HCAR-RELATED"/>
    <property type="match status" value="1"/>
</dbReference>
<keyword evidence="2" id="KW-0805">Transcription regulation</keyword>
<dbReference type="InterPro" id="IPR005119">
    <property type="entry name" value="LysR_subst-bd"/>
</dbReference>
<keyword evidence="4" id="KW-0804">Transcription</keyword>
<evidence type="ECO:0000256" key="3">
    <source>
        <dbReference type="ARBA" id="ARBA00023125"/>
    </source>
</evidence>
<gene>
    <name evidence="6" type="ORF">JFN87_22540</name>
</gene>
<evidence type="ECO:0000259" key="5">
    <source>
        <dbReference type="PROSITE" id="PS50931"/>
    </source>
</evidence>
<dbReference type="RefSeq" id="WP_209342680.1">
    <property type="nucleotide sequence ID" value="NZ_JAGIQL010000105.1"/>
</dbReference>